<feature type="active site" description="Charge relay system" evidence="1">
    <location>
        <position position="194"/>
    </location>
</feature>
<dbReference type="SUPFAM" id="SSF53474">
    <property type="entry name" value="alpha/beta-Hydrolases"/>
    <property type="match status" value="1"/>
</dbReference>
<comment type="caution">
    <text evidence="3">The sequence shown here is derived from an EMBL/GenBank/DDBJ whole genome shotgun (WGS) entry which is preliminary data.</text>
</comment>
<name>A0A9X3FNT4_9LACT</name>
<dbReference type="Pfam" id="PF12146">
    <property type="entry name" value="Hydrolase_4"/>
    <property type="match status" value="1"/>
</dbReference>
<dbReference type="InterPro" id="IPR022742">
    <property type="entry name" value="Hydrolase_4"/>
</dbReference>
<keyword evidence="4" id="KW-1185">Reference proteome</keyword>
<keyword evidence="3" id="KW-0378">Hydrolase</keyword>
<reference evidence="3" key="1">
    <citation type="submission" date="2022-12" db="EMBL/GenBank/DDBJ databases">
        <title>Description and comparative metabolic analysis of Aerococcus sp. nov., isolated from the feces of a pig.</title>
        <authorList>
            <person name="Chang Y.-H."/>
        </authorList>
    </citation>
    <scope>NUCLEOTIDE SEQUENCE</scope>
    <source>
        <strain evidence="3">YH-aer222</strain>
    </source>
</reference>
<dbReference type="AlphaFoldDB" id="A0A9X3FNT4"/>
<sequence length="249" mass="27555">MKLAKPFLFEESERAVILFHAFTGSSNDVRMLGRRLQREGYTVYAPHLSGHATENVYDLVNTKNAKRWVADGQAAYDFLQAKGYKKIVALGLSLGGSIATSLIFDRDLLAAGSFCTPIMTDDMGESNVPSEFIQYAKRVLQQQGTPGADLYGQLDHLKQDLKPTLDIVNAINQAITDRVSEINLPYYIASAGQDEFVDANSGKKLAEALVSAPVDYNEFPKSGHVITVDKCHKEFEETVVNFLAQLDWT</sequence>
<organism evidence="3 4">
    <name type="scientific">Aerococcus kribbianus</name>
    <dbReference type="NCBI Taxonomy" id="2999064"/>
    <lineage>
        <taxon>Bacteria</taxon>
        <taxon>Bacillati</taxon>
        <taxon>Bacillota</taxon>
        <taxon>Bacilli</taxon>
        <taxon>Lactobacillales</taxon>
        <taxon>Aerococcaceae</taxon>
        <taxon>Aerococcus</taxon>
    </lineage>
</organism>
<dbReference type="Proteomes" id="UP001146670">
    <property type="component" value="Unassembled WGS sequence"/>
</dbReference>
<evidence type="ECO:0000313" key="3">
    <source>
        <dbReference type="EMBL" id="MCZ0725241.1"/>
    </source>
</evidence>
<dbReference type="PIRSF" id="PIRSF017388">
    <property type="entry name" value="Esterase_lipase"/>
    <property type="match status" value="1"/>
</dbReference>
<dbReference type="EMBL" id="JAPRFR010000001">
    <property type="protein sequence ID" value="MCZ0725241.1"/>
    <property type="molecule type" value="Genomic_DNA"/>
</dbReference>
<accession>A0A9X3FNT4</accession>
<evidence type="ECO:0000313" key="4">
    <source>
        <dbReference type="Proteomes" id="UP001146670"/>
    </source>
</evidence>
<proteinExistence type="predicted"/>
<evidence type="ECO:0000259" key="2">
    <source>
        <dbReference type="Pfam" id="PF12146"/>
    </source>
</evidence>
<dbReference type="RefSeq" id="WP_268751565.1">
    <property type="nucleotide sequence ID" value="NZ_JAPRFQ010000001.1"/>
</dbReference>
<feature type="active site" description="Charge relay system" evidence="1">
    <location>
        <position position="224"/>
    </location>
</feature>
<evidence type="ECO:0000256" key="1">
    <source>
        <dbReference type="PIRSR" id="PIRSR017388-1"/>
    </source>
</evidence>
<dbReference type="PANTHER" id="PTHR46623:SF6">
    <property type="entry name" value="ALPHA_BETA-HYDROLASES SUPERFAMILY PROTEIN"/>
    <property type="match status" value="1"/>
</dbReference>
<dbReference type="InterPro" id="IPR051049">
    <property type="entry name" value="Dienelactone_hydrolase-like"/>
</dbReference>
<dbReference type="GO" id="GO:0052689">
    <property type="term" value="F:carboxylic ester hydrolase activity"/>
    <property type="evidence" value="ECO:0007669"/>
    <property type="project" value="InterPro"/>
</dbReference>
<dbReference type="PANTHER" id="PTHR46623">
    <property type="entry name" value="CARBOXYMETHYLENEBUTENOLIDASE-RELATED"/>
    <property type="match status" value="1"/>
</dbReference>
<feature type="domain" description="Serine aminopeptidase S33" evidence="2">
    <location>
        <begin position="11"/>
        <end position="108"/>
    </location>
</feature>
<dbReference type="Gene3D" id="3.40.50.1820">
    <property type="entry name" value="alpha/beta hydrolase"/>
    <property type="match status" value="1"/>
</dbReference>
<feature type="active site" description="Nucleophile" evidence="1">
    <location>
        <position position="93"/>
    </location>
</feature>
<gene>
    <name evidence="3" type="ORF">OW157_01500</name>
</gene>
<protein>
    <submittedName>
        <fullName evidence="3">Alpha/beta fold hydrolase</fullName>
    </submittedName>
</protein>
<dbReference type="InterPro" id="IPR012354">
    <property type="entry name" value="Esterase_lipase"/>
</dbReference>
<dbReference type="InterPro" id="IPR029058">
    <property type="entry name" value="AB_hydrolase_fold"/>
</dbReference>